<dbReference type="PANTHER" id="PTHR12143:SF39">
    <property type="entry name" value="SECRETED PROTEIN"/>
    <property type="match status" value="1"/>
</dbReference>
<dbReference type="Pfam" id="PF17678">
    <property type="entry name" value="Glyco_hydro_92N"/>
    <property type="match status" value="1"/>
</dbReference>
<keyword evidence="5" id="KW-1185">Reference proteome</keyword>
<dbReference type="InterPro" id="IPR012939">
    <property type="entry name" value="Glyco_hydro_92"/>
</dbReference>
<dbReference type="InterPro" id="IPR005887">
    <property type="entry name" value="GH92_a_mannosidase_put"/>
</dbReference>
<dbReference type="GO" id="GO:0005829">
    <property type="term" value="C:cytosol"/>
    <property type="evidence" value="ECO:0007669"/>
    <property type="project" value="TreeGrafter"/>
</dbReference>
<keyword evidence="4" id="KW-0378">Hydrolase</keyword>
<dbReference type="EMBL" id="SJPJ01000002">
    <property type="protein sequence ID" value="TWT76476.1"/>
    <property type="molecule type" value="Genomic_DNA"/>
</dbReference>
<dbReference type="RefSeq" id="WP_419195251.1">
    <property type="nucleotide sequence ID" value="NZ_SJPJ01000002.1"/>
</dbReference>
<dbReference type="GO" id="GO:0000224">
    <property type="term" value="F:peptide-N4-(N-acetyl-beta-glucosaminyl)asparagine amidase activity"/>
    <property type="evidence" value="ECO:0007669"/>
    <property type="project" value="TreeGrafter"/>
</dbReference>
<protein>
    <submittedName>
        <fullName evidence="4">Glycosyl hydrolase family 92</fullName>
    </submittedName>
</protein>
<dbReference type="GO" id="GO:0005975">
    <property type="term" value="P:carbohydrate metabolic process"/>
    <property type="evidence" value="ECO:0007669"/>
    <property type="project" value="InterPro"/>
</dbReference>
<dbReference type="SUPFAM" id="SSF48208">
    <property type="entry name" value="Six-hairpin glycosidases"/>
    <property type="match status" value="1"/>
</dbReference>
<proteinExistence type="predicted"/>
<feature type="signal peptide" evidence="1">
    <location>
        <begin position="1"/>
        <end position="20"/>
    </location>
</feature>
<dbReference type="InterPro" id="IPR050883">
    <property type="entry name" value="PNGase"/>
</dbReference>
<evidence type="ECO:0000313" key="5">
    <source>
        <dbReference type="Proteomes" id="UP000315010"/>
    </source>
</evidence>
<dbReference type="GO" id="GO:0030246">
    <property type="term" value="F:carbohydrate binding"/>
    <property type="evidence" value="ECO:0007669"/>
    <property type="project" value="InterPro"/>
</dbReference>
<name>A0A5C5YNK1_9BACT</name>
<evidence type="ECO:0000259" key="3">
    <source>
        <dbReference type="Pfam" id="PF17678"/>
    </source>
</evidence>
<organism evidence="4 5">
    <name type="scientific">Novipirellula herctigrandis</name>
    <dbReference type="NCBI Taxonomy" id="2527986"/>
    <lineage>
        <taxon>Bacteria</taxon>
        <taxon>Pseudomonadati</taxon>
        <taxon>Planctomycetota</taxon>
        <taxon>Planctomycetia</taxon>
        <taxon>Pirellulales</taxon>
        <taxon>Pirellulaceae</taxon>
        <taxon>Novipirellula</taxon>
    </lineage>
</organism>
<dbReference type="Gene3D" id="1.20.1050.60">
    <property type="entry name" value="alpha-1,2-mannosidase"/>
    <property type="match status" value="1"/>
</dbReference>
<dbReference type="GO" id="GO:0006516">
    <property type="term" value="P:glycoprotein catabolic process"/>
    <property type="evidence" value="ECO:0007669"/>
    <property type="project" value="TreeGrafter"/>
</dbReference>
<comment type="caution">
    <text evidence="4">The sequence shown here is derived from an EMBL/GenBank/DDBJ whole genome shotgun (WGS) entry which is preliminary data.</text>
</comment>
<accession>A0A5C5YNK1</accession>
<feature type="domain" description="Glycosyl hydrolase family 92 N-terminal" evidence="3">
    <location>
        <begin position="28"/>
        <end position="266"/>
    </location>
</feature>
<dbReference type="InterPro" id="IPR014718">
    <property type="entry name" value="GH-type_carb-bd"/>
</dbReference>
<dbReference type="PANTHER" id="PTHR12143">
    <property type="entry name" value="PEPTIDE N-GLYCANASE PNGASE -RELATED"/>
    <property type="match status" value="1"/>
</dbReference>
<reference evidence="4 5" key="1">
    <citation type="submission" date="2019-02" db="EMBL/GenBank/DDBJ databases">
        <title>Deep-cultivation of Planctomycetes and their phenomic and genomic characterization uncovers novel biology.</title>
        <authorList>
            <person name="Wiegand S."/>
            <person name="Jogler M."/>
            <person name="Boedeker C."/>
            <person name="Pinto D."/>
            <person name="Vollmers J."/>
            <person name="Rivas-Marin E."/>
            <person name="Kohn T."/>
            <person name="Peeters S.H."/>
            <person name="Heuer A."/>
            <person name="Rast P."/>
            <person name="Oberbeckmann S."/>
            <person name="Bunk B."/>
            <person name="Jeske O."/>
            <person name="Meyerdierks A."/>
            <person name="Storesund J.E."/>
            <person name="Kallscheuer N."/>
            <person name="Luecker S."/>
            <person name="Lage O.M."/>
            <person name="Pohl T."/>
            <person name="Merkel B.J."/>
            <person name="Hornburger P."/>
            <person name="Mueller R.-W."/>
            <person name="Bruemmer F."/>
            <person name="Labrenz M."/>
            <person name="Spormann A.M."/>
            <person name="Op Den Camp H."/>
            <person name="Overmann J."/>
            <person name="Amann R."/>
            <person name="Jetten M.S.M."/>
            <person name="Mascher T."/>
            <person name="Medema M.H."/>
            <person name="Devos D.P."/>
            <person name="Kaster A.-K."/>
            <person name="Ovreas L."/>
            <person name="Rohde M."/>
            <person name="Galperin M.Y."/>
            <person name="Jogler C."/>
        </authorList>
    </citation>
    <scope>NUCLEOTIDE SEQUENCE [LARGE SCALE GENOMIC DNA]</scope>
    <source>
        <strain evidence="4 5">CA13</strain>
    </source>
</reference>
<dbReference type="Gene3D" id="3.30.2080.10">
    <property type="entry name" value="GH92 mannosidase domain"/>
    <property type="match status" value="1"/>
</dbReference>
<evidence type="ECO:0000259" key="2">
    <source>
        <dbReference type="Pfam" id="PF07971"/>
    </source>
</evidence>
<keyword evidence="1" id="KW-0732">Signal</keyword>
<dbReference type="AlphaFoldDB" id="A0A5C5YNK1"/>
<dbReference type="Pfam" id="PF07971">
    <property type="entry name" value="Glyco_hydro_92"/>
    <property type="match status" value="1"/>
</dbReference>
<dbReference type="Gene3D" id="1.20.1610.10">
    <property type="entry name" value="alpha-1,2-mannosidases domains"/>
    <property type="match status" value="1"/>
</dbReference>
<dbReference type="InterPro" id="IPR008928">
    <property type="entry name" value="6-hairpin_glycosidase_sf"/>
</dbReference>
<dbReference type="Proteomes" id="UP000315010">
    <property type="component" value="Unassembled WGS sequence"/>
</dbReference>
<dbReference type="Gene3D" id="2.70.98.10">
    <property type="match status" value="1"/>
</dbReference>
<gene>
    <name evidence="4" type="ORF">CA13_69700</name>
</gene>
<feature type="domain" description="Glycosyl hydrolase family 92" evidence="2">
    <location>
        <begin position="272"/>
        <end position="773"/>
    </location>
</feature>
<dbReference type="InterPro" id="IPR041371">
    <property type="entry name" value="GH92_N"/>
</dbReference>
<sequence precursor="true">MTTLPKILFLLLAMTLGVSANERPVDCVDPLIDTHLSRWFYFNSASRPFGMVNLSPDTQTKGSWKSGYLYGDTHIRCFSHVHAWQLAGIPVMPITGEMTGHQGMDTYQSEYSHDDEVVKPGYHKVMLKDYGITAELTSTPRIGFHRYTFPDAEEAYVLFDVGALLAHGPMVDAQVRKVSDHEIEGMSMMKRTGRRRKETAIYFVASFSEPIQGFGGWNATEVEGEGKDPKISKTPVHGVTEIKGANSGAYAKVPAGKTLLMKVAISYVSTENARMNLAAELAHWDFDATVKESSNEWNQMLSRIEVQGGTDDQRRKFYTDLWRAMLGRRIVSDVDGSYMDMTGDDPVARKVAPGPDGKPAFNMHNFDAWWGSHWSLNVLWPLLCPEVYSDFCNTSLEMYENGGRIPRGPSGGNYTSVMIGDSSAPALTSAWQKGIRTFDGEKALEGLVKNTGPQGGRYIGGYAVESNPNAWKEYEEKGYISRANSLPGGHGKAVSSLTMYNAYHDWCIAEMAKSLGKDDVFDTFIMKVGNYKNVIWPEKKCAWVRMPDGAWKDGFKPVDSVFEQDGFCEASAAMTTFFVPHDPQGLAEVCGGTAALADLLDGYFKASEPKNFTIGSHGRFHAETFVDYTNQDSTGMAHVFNRIGYPWLTQKWVRKVQELNYAGCDPYHGYNGDEDQGQMGAVSALMALGLFQFDGGSGRNSSFDLTAPIFDKVTIRLSEKYYQGKTVSIVVKNNQPDNVYIQSAAWNGMPWNACLMPFDSFIQGGLLELELGPQPNKQWGVTSN</sequence>
<dbReference type="NCBIfam" id="TIGR01180">
    <property type="entry name" value="aman2_put"/>
    <property type="match status" value="1"/>
</dbReference>
<feature type="chain" id="PRO_5022777430" evidence="1">
    <location>
        <begin position="21"/>
        <end position="784"/>
    </location>
</feature>
<evidence type="ECO:0000313" key="4">
    <source>
        <dbReference type="EMBL" id="TWT76476.1"/>
    </source>
</evidence>
<evidence type="ECO:0000256" key="1">
    <source>
        <dbReference type="SAM" id="SignalP"/>
    </source>
</evidence>